<dbReference type="AlphaFoldDB" id="A0A8S3YY14"/>
<dbReference type="Proteomes" id="UP000678393">
    <property type="component" value="Unassembled WGS sequence"/>
</dbReference>
<keyword evidence="3" id="KW-1185">Reference proteome</keyword>
<evidence type="ECO:0000313" key="3">
    <source>
        <dbReference type="Proteomes" id="UP000678393"/>
    </source>
</evidence>
<keyword evidence="1" id="KW-0472">Membrane</keyword>
<keyword evidence="1" id="KW-1133">Transmembrane helix</keyword>
<proteinExistence type="predicted"/>
<evidence type="ECO:0000313" key="2">
    <source>
        <dbReference type="EMBL" id="CAG5121619.1"/>
    </source>
</evidence>
<comment type="caution">
    <text evidence="2">The sequence shown here is derived from an EMBL/GenBank/DDBJ whole genome shotgun (WGS) entry which is preliminary data.</text>
</comment>
<keyword evidence="1" id="KW-0812">Transmembrane</keyword>
<organism evidence="2 3">
    <name type="scientific">Candidula unifasciata</name>
    <dbReference type="NCBI Taxonomy" id="100452"/>
    <lineage>
        <taxon>Eukaryota</taxon>
        <taxon>Metazoa</taxon>
        <taxon>Spiralia</taxon>
        <taxon>Lophotrochozoa</taxon>
        <taxon>Mollusca</taxon>
        <taxon>Gastropoda</taxon>
        <taxon>Heterobranchia</taxon>
        <taxon>Euthyneura</taxon>
        <taxon>Panpulmonata</taxon>
        <taxon>Eupulmonata</taxon>
        <taxon>Stylommatophora</taxon>
        <taxon>Helicina</taxon>
        <taxon>Helicoidea</taxon>
        <taxon>Geomitridae</taxon>
        <taxon>Candidula</taxon>
    </lineage>
</organism>
<accession>A0A8S3YY14</accession>
<gene>
    <name evidence="2" type="ORF">CUNI_LOCUS7177</name>
</gene>
<feature type="non-terminal residue" evidence="2">
    <location>
        <position position="62"/>
    </location>
</feature>
<dbReference type="EMBL" id="CAJHNH020001122">
    <property type="protein sequence ID" value="CAG5121619.1"/>
    <property type="molecule type" value="Genomic_DNA"/>
</dbReference>
<evidence type="ECO:0000256" key="1">
    <source>
        <dbReference type="SAM" id="Phobius"/>
    </source>
</evidence>
<protein>
    <submittedName>
        <fullName evidence="2">Uncharacterized protein</fullName>
    </submittedName>
</protein>
<reference evidence="2" key="1">
    <citation type="submission" date="2021-04" db="EMBL/GenBank/DDBJ databases">
        <authorList>
            <consortium name="Molecular Ecology Group"/>
        </authorList>
    </citation>
    <scope>NUCLEOTIDE SEQUENCE</scope>
</reference>
<name>A0A8S3YY14_9EUPU</name>
<sequence length="62" mass="6845">MILPETSVSNESTTNNNYFLDNTADLFSPFAMKIFQWIILAVVCQAIAIAGVCTNIVNIICF</sequence>
<feature type="transmembrane region" description="Helical" evidence="1">
    <location>
        <begin position="34"/>
        <end position="61"/>
    </location>
</feature>